<organism evidence="2 3">
    <name type="scientific">Cellulosimicrobium protaetiae</name>
    <dbReference type="NCBI Taxonomy" id="2587808"/>
    <lineage>
        <taxon>Bacteria</taxon>
        <taxon>Bacillati</taxon>
        <taxon>Actinomycetota</taxon>
        <taxon>Actinomycetes</taxon>
        <taxon>Micrococcales</taxon>
        <taxon>Promicromonosporaceae</taxon>
        <taxon>Cellulosimicrobium</taxon>
    </lineage>
</organism>
<gene>
    <name evidence="2" type="ORF">FIC82_012950</name>
</gene>
<name>A0A6M5UEN8_9MICO</name>
<dbReference type="RefSeq" id="WP_154798825.1">
    <property type="nucleotide sequence ID" value="NZ_CP052757.1"/>
</dbReference>
<keyword evidence="3" id="KW-1185">Reference proteome</keyword>
<feature type="domain" description="NIF system FeS cluster assembly NifU N-terminal" evidence="1">
    <location>
        <begin position="7"/>
        <end position="134"/>
    </location>
</feature>
<dbReference type="InterPro" id="IPR002871">
    <property type="entry name" value="NIF_FeS_clus_asmbl_NifU_N"/>
</dbReference>
<accession>A0A6M5UEN8</accession>
<protein>
    <submittedName>
        <fullName evidence="2">SUF system NifU family Fe-S cluster assembly protein</fullName>
    </submittedName>
</protein>
<proteinExistence type="predicted"/>
<dbReference type="GO" id="GO:0016226">
    <property type="term" value="P:iron-sulfur cluster assembly"/>
    <property type="evidence" value="ECO:0007669"/>
    <property type="project" value="InterPro"/>
</dbReference>
<evidence type="ECO:0000259" key="1">
    <source>
        <dbReference type="Pfam" id="PF01592"/>
    </source>
</evidence>
<dbReference type="CDD" id="cd06664">
    <property type="entry name" value="IscU_like"/>
    <property type="match status" value="1"/>
</dbReference>
<evidence type="ECO:0000313" key="2">
    <source>
        <dbReference type="EMBL" id="QJW36956.1"/>
    </source>
</evidence>
<evidence type="ECO:0000313" key="3">
    <source>
        <dbReference type="Proteomes" id="UP000451354"/>
    </source>
</evidence>
<dbReference type="GO" id="GO:0051536">
    <property type="term" value="F:iron-sulfur cluster binding"/>
    <property type="evidence" value="ECO:0007669"/>
    <property type="project" value="InterPro"/>
</dbReference>
<sequence length="174" mass="18168">MSSIEQMYQQVILDHAKTPHGRGLVEVADGAASGQSHQVNPTCGDEVTLRVELAGDTIGRVSWEGQGCSISQASLSVLTDLVSGRPVTEAEHLGEVFRELMGSRGKGLDEAAEDELGDATVFTGVSQYPARIKCALLGWAALRDSLVTSGALSARTAAASDAALAARGTTEENR</sequence>
<dbReference type="Gene3D" id="3.90.1010.10">
    <property type="match status" value="1"/>
</dbReference>
<dbReference type="EMBL" id="CP052757">
    <property type="protein sequence ID" value="QJW36956.1"/>
    <property type="molecule type" value="Genomic_DNA"/>
</dbReference>
<reference evidence="3" key="1">
    <citation type="journal article" date="2022" name="Int. J. Syst. Evol. Microbiol.">
        <title>Cellulosimicrobium protaetiae sp. nov., isolated from the gut of the larva of Protaetia brevitarsis seulensis.</title>
        <authorList>
            <person name="Le Han H."/>
            <person name="Nguyen T.T.H."/>
            <person name="Li Z."/>
            <person name="Shin N.R."/>
            <person name="Kim S.G."/>
        </authorList>
    </citation>
    <scope>NUCLEOTIDE SEQUENCE [LARGE SCALE GENOMIC DNA]</scope>
    <source>
        <strain evidence="3">BI34</strain>
    </source>
</reference>
<dbReference type="AlphaFoldDB" id="A0A6M5UEN8"/>
<dbReference type="SUPFAM" id="SSF82649">
    <property type="entry name" value="SufE/NifU"/>
    <property type="match status" value="1"/>
</dbReference>
<dbReference type="Pfam" id="PF01592">
    <property type="entry name" value="NifU_N"/>
    <property type="match status" value="1"/>
</dbReference>
<dbReference type="Proteomes" id="UP000451354">
    <property type="component" value="Chromosome"/>
</dbReference>
<dbReference type="PANTHER" id="PTHR10093">
    <property type="entry name" value="IRON-SULFUR CLUSTER ASSEMBLY ENZYME NIFU HOMOLOG"/>
    <property type="match status" value="1"/>
</dbReference>
<dbReference type="OrthoDB" id="9804157at2"/>
<dbReference type="KEGG" id="cprt:FIC82_012950"/>
<dbReference type="NCBIfam" id="TIGR01994">
    <property type="entry name" value="SUF_scaf_2"/>
    <property type="match status" value="1"/>
</dbReference>
<dbReference type="GO" id="GO:0005506">
    <property type="term" value="F:iron ion binding"/>
    <property type="evidence" value="ECO:0007669"/>
    <property type="project" value="InterPro"/>
</dbReference>